<dbReference type="Gene3D" id="3.40.50.1000">
    <property type="entry name" value="HAD superfamily/HAD-like"/>
    <property type="match status" value="1"/>
</dbReference>
<dbReference type="PANTHER" id="PTHR43434">
    <property type="entry name" value="PHOSPHOGLYCOLATE PHOSPHATASE"/>
    <property type="match status" value="1"/>
</dbReference>
<keyword evidence="2" id="KW-0378">Hydrolase</keyword>
<dbReference type="RefSeq" id="WP_256530666.1">
    <property type="nucleotide sequence ID" value="NZ_CP101824.1"/>
</dbReference>
<comment type="caution">
    <text evidence="2">The sequence shown here is derived from an EMBL/GenBank/DDBJ whole genome shotgun (WGS) entry which is preliminary data.</text>
</comment>
<dbReference type="NCBIfam" id="TIGR01549">
    <property type="entry name" value="HAD-SF-IA-v1"/>
    <property type="match status" value="1"/>
</dbReference>
<name>A0ABD5NLZ1_9EURY</name>
<dbReference type="GeneID" id="73903358"/>
<dbReference type="InterPro" id="IPR050155">
    <property type="entry name" value="HAD-like_hydrolase_sf"/>
</dbReference>
<dbReference type="GO" id="GO:0016787">
    <property type="term" value="F:hydrolase activity"/>
    <property type="evidence" value="ECO:0007669"/>
    <property type="project" value="UniProtKB-KW"/>
</dbReference>
<dbReference type="Pfam" id="PF00702">
    <property type="entry name" value="Hydrolase"/>
    <property type="match status" value="1"/>
</dbReference>
<reference evidence="2 3" key="1">
    <citation type="journal article" date="2019" name="Int. J. Syst. Evol. Microbiol.">
        <title>The Global Catalogue of Microorganisms (GCM) 10K type strain sequencing project: providing services to taxonomists for standard genome sequencing and annotation.</title>
        <authorList>
            <consortium name="The Broad Institute Genomics Platform"/>
            <consortium name="The Broad Institute Genome Sequencing Center for Infectious Disease"/>
            <person name="Wu L."/>
            <person name="Ma J."/>
        </authorList>
    </citation>
    <scope>NUCLEOTIDE SEQUENCE [LARGE SCALE GENOMIC DNA]</scope>
    <source>
        <strain evidence="2 3">IBRC-M 10256</strain>
    </source>
</reference>
<evidence type="ECO:0000313" key="2">
    <source>
        <dbReference type="EMBL" id="MFC3957977.1"/>
    </source>
</evidence>
<evidence type="ECO:0000256" key="1">
    <source>
        <dbReference type="ARBA" id="ARBA00007958"/>
    </source>
</evidence>
<dbReference type="SFLD" id="SFLDS00003">
    <property type="entry name" value="Haloacid_Dehalogenase"/>
    <property type="match status" value="1"/>
</dbReference>
<comment type="similarity">
    <text evidence="1">Belongs to the HAD-like hydrolase superfamily.</text>
</comment>
<dbReference type="InterPro" id="IPR023214">
    <property type="entry name" value="HAD_sf"/>
</dbReference>
<evidence type="ECO:0000313" key="3">
    <source>
        <dbReference type="Proteomes" id="UP001595846"/>
    </source>
</evidence>
<dbReference type="Gene3D" id="1.20.120.710">
    <property type="entry name" value="Haloacid dehalogenase hydrolase-like domain"/>
    <property type="match status" value="1"/>
</dbReference>
<accession>A0ABD5NLZ1</accession>
<gene>
    <name evidence="2" type="ORF">ACFOUR_06270</name>
</gene>
<dbReference type="SFLD" id="SFLDG01129">
    <property type="entry name" value="C1.5:_HAD__Beta-PGM__Phosphata"/>
    <property type="match status" value="1"/>
</dbReference>
<keyword evidence="3" id="KW-1185">Reference proteome</keyword>
<dbReference type="InterPro" id="IPR036412">
    <property type="entry name" value="HAD-like_sf"/>
</dbReference>
<proteinExistence type="inferred from homology"/>
<dbReference type="EC" id="3.1.3.-" evidence="2"/>
<protein>
    <submittedName>
        <fullName evidence="2">HAD family hydrolase</fullName>
        <ecNumber evidence="2">3.1.3.-</ecNumber>
    </submittedName>
</protein>
<dbReference type="PANTHER" id="PTHR43434:SF1">
    <property type="entry name" value="PHOSPHOGLYCOLATE PHOSPHATASE"/>
    <property type="match status" value="1"/>
</dbReference>
<organism evidence="2 3">
    <name type="scientific">Halovivax cerinus</name>
    <dbReference type="NCBI Taxonomy" id="1487865"/>
    <lineage>
        <taxon>Archaea</taxon>
        <taxon>Methanobacteriati</taxon>
        <taxon>Methanobacteriota</taxon>
        <taxon>Stenosarchaea group</taxon>
        <taxon>Halobacteria</taxon>
        <taxon>Halobacteriales</taxon>
        <taxon>Natrialbaceae</taxon>
        <taxon>Halovivax</taxon>
    </lineage>
</organism>
<sequence length="231" mass="24372">MSAYDAVCFDLDRTLCVSTQDPTALLETAFDRTGREPFCSHADLQALLPRVQPAFTDRTFHENLFSLAASEAGHDDAVAAALTDAYLDAYDPSAVRFRDGAARILDRARAATDAVGLITNGSRPTQVPKLETLGIEDAFDVSVFVDPDDGVPPKPDPVPFERALTSLGATPERTIHVGDAPYADVAGANAVGMDSAWLAAGHDVGAGDPTADSQHEPTYELSSLSALSALL</sequence>
<dbReference type="SUPFAM" id="SSF56784">
    <property type="entry name" value="HAD-like"/>
    <property type="match status" value="1"/>
</dbReference>
<dbReference type="NCBIfam" id="TIGR01509">
    <property type="entry name" value="HAD-SF-IA-v3"/>
    <property type="match status" value="1"/>
</dbReference>
<dbReference type="InterPro" id="IPR006439">
    <property type="entry name" value="HAD-SF_hydro_IA"/>
</dbReference>
<dbReference type="AlphaFoldDB" id="A0ABD5NLZ1"/>
<dbReference type="EMBL" id="JBHSAQ010000002">
    <property type="protein sequence ID" value="MFC3957977.1"/>
    <property type="molecule type" value="Genomic_DNA"/>
</dbReference>
<dbReference type="Proteomes" id="UP001595846">
    <property type="component" value="Unassembled WGS sequence"/>
</dbReference>